<dbReference type="InterPro" id="IPR035979">
    <property type="entry name" value="RBD_domain_sf"/>
</dbReference>
<dbReference type="AlphaFoldDB" id="A0A6A6L297"/>
<reference evidence="4 5" key="1">
    <citation type="journal article" date="2020" name="Mol. Plant">
        <title>The Chromosome-Based Rubber Tree Genome Provides New Insights into Spurge Genome Evolution and Rubber Biosynthesis.</title>
        <authorList>
            <person name="Liu J."/>
            <person name="Shi C."/>
            <person name="Shi C.C."/>
            <person name="Li W."/>
            <person name="Zhang Q.J."/>
            <person name="Zhang Y."/>
            <person name="Li K."/>
            <person name="Lu H.F."/>
            <person name="Shi C."/>
            <person name="Zhu S.T."/>
            <person name="Xiao Z.Y."/>
            <person name="Nan H."/>
            <person name="Yue Y."/>
            <person name="Zhu X.G."/>
            <person name="Wu Y."/>
            <person name="Hong X.N."/>
            <person name="Fan G.Y."/>
            <person name="Tong Y."/>
            <person name="Zhang D."/>
            <person name="Mao C.L."/>
            <person name="Liu Y.L."/>
            <person name="Hao S.J."/>
            <person name="Liu W.Q."/>
            <person name="Lv M.Q."/>
            <person name="Zhang H.B."/>
            <person name="Liu Y."/>
            <person name="Hu-Tang G.R."/>
            <person name="Wang J.P."/>
            <person name="Wang J.H."/>
            <person name="Sun Y.H."/>
            <person name="Ni S.B."/>
            <person name="Chen W.B."/>
            <person name="Zhang X.C."/>
            <person name="Jiao Y.N."/>
            <person name="Eichler E.E."/>
            <person name="Li G.H."/>
            <person name="Liu X."/>
            <person name="Gao L.Z."/>
        </authorList>
    </citation>
    <scope>NUCLEOTIDE SEQUENCE [LARGE SCALE GENOMIC DNA]</scope>
    <source>
        <strain evidence="5">cv. GT1</strain>
        <tissue evidence="4">Leaf</tissue>
    </source>
</reference>
<dbReference type="PANTHER" id="PTHR19965:SF33">
    <property type="entry name" value="THO COMPLEX SUBUNIT 4D"/>
    <property type="match status" value="1"/>
</dbReference>
<organism evidence="4 5">
    <name type="scientific">Hevea brasiliensis</name>
    <name type="common">Para rubber tree</name>
    <name type="synonym">Siphonia brasiliensis</name>
    <dbReference type="NCBI Taxonomy" id="3981"/>
    <lineage>
        <taxon>Eukaryota</taxon>
        <taxon>Viridiplantae</taxon>
        <taxon>Streptophyta</taxon>
        <taxon>Embryophyta</taxon>
        <taxon>Tracheophyta</taxon>
        <taxon>Spermatophyta</taxon>
        <taxon>Magnoliopsida</taxon>
        <taxon>eudicotyledons</taxon>
        <taxon>Gunneridae</taxon>
        <taxon>Pentapetalae</taxon>
        <taxon>rosids</taxon>
        <taxon>fabids</taxon>
        <taxon>Malpighiales</taxon>
        <taxon>Euphorbiaceae</taxon>
        <taxon>Crotonoideae</taxon>
        <taxon>Micrandreae</taxon>
        <taxon>Hevea</taxon>
    </lineage>
</organism>
<dbReference type="Proteomes" id="UP000467840">
    <property type="component" value="Chromosome 7"/>
</dbReference>
<sequence>MRDPSSSPSSWCFSQELPSLNFRTGPPRRIRSLPWQHDLLEDSIRAAGITGAEVGTKLYVSNLDYGVSNEDIRELFAEIGDLKRYAVHYDKHGRPSVSSMCYNFLN</sequence>
<name>A0A6A6L297_HEVBR</name>
<proteinExistence type="predicted"/>
<dbReference type="EMBL" id="JAAGAX010000013">
    <property type="protein sequence ID" value="KAF2295460.1"/>
    <property type="molecule type" value="Genomic_DNA"/>
</dbReference>
<dbReference type="InterPro" id="IPR000504">
    <property type="entry name" value="RRM_dom"/>
</dbReference>
<dbReference type="InterPro" id="IPR051229">
    <property type="entry name" value="ALYREF_mRNA_export"/>
</dbReference>
<dbReference type="InterPro" id="IPR012677">
    <property type="entry name" value="Nucleotide-bd_a/b_plait_sf"/>
</dbReference>
<evidence type="ECO:0000313" key="4">
    <source>
        <dbReference type="EMBL" id="KAF2295460.1"/>
    </source>
</evidence>
<dbReference type="Gene3D" id="3.30.70.330">
    <property type="match status" value="1"/>
</dbReference>
<dbReference type="GO" id="GO:0006406">
    <property type="term" value="P:mRNA export from nucleus"/>
    <property type="evidence" value="ECO:0007669"/>
    <property type="project" value="TreeGrafter"/>
</dbReference>
<keyword evidence="5" id="KW-1185">Reference proteome</keyword>
<keyword evidence="1 2" id="KW-0694">RNA-binding</keyword>
<dbReference type="PANTHER" id="PTHR19965">
    <property type="entry name" value="RNA AND EXPORT FACTOR BINDING PROTEIN"/>
    <property type="match status" value="1"/>
</dbReference>
<dbReference type="PROSITE" id="PS50102">
    <property type="entry name" value="RRM"/>
    <property type="match status" value="1"/>
</dbReference>
<evidence type="ECO:0000259" key="3">
    <source>
        <dbReference type="PROSITE" id="PS50102"/>
    </source>
</evidence>
<dbReference type="Pfam" id="PF00076">
    <property type="entry name" value="RRM_1"/>
    <property type="match status" value="1"/>
</dbReference>
<protein>
    <recommendedName>
        <fullName evidence="3">RRM domain-containing protein</fullName>
    </recommendedName>
</protein>
<comment type="caution">
    <text evidence="4">The sequence shown here is derived from an EMBL/GenBank/DDBJ whole genome shotgun (WGS) entry which is preliminary data.</text>
</comment>
<dbReference type="SUPFAM" id="SSF54928">
    <property type="entry name" value="RNA-binding domain, RBD"/>
    <property type="match status" value="1"/>
</dbReference>
<dbReference type="GO" id="GO:0003729">
    <property type="term" value="F:mRNA binding"/>
    <property type="evidence" value="ECO:0007669"/>
    <property type="project" value="TreeGrafter"/>
</dbReference>
<gene>
    <name evidence="4" type="ORF">GH714_032975</name>
</gene>
<evidence type="ECO:0000256" key="2">
    <source>
        <dbReference type="PROSITE-ProRule" id="PRU00176"/>
    </source>
</evidence>
<accession>A0A6A6L297</accession>
<evidence type="ECO:0000256" key="1">
    <source>
        <dbReference type="ARBA" id="ARBA00022884"/>
    </source>
</evidence>
<dbReference type="GO" id="GO:0005634">
    <property type="term" value="C:nucleus"/>
    <property type="evidence" value="ECO:0007669"/>
    <property type="project" value="TreeGrafter"/>
</dbReference>
<evidence type="ECO:0000313" key="5">
    <source>
        <dbReference type="Proteomes" id="UP000467840"/>
    </source>
</evidence>
<feature type="domain" description="RRM" evidence="3">
    <location>
        <begin position="56"/>
        <end position="106"/>
    </location>
</feature>